<reference evidence="2 3" key="1">
    <citation type="journal article" date="2014" name="Int. J. Syst. Evol. Microbiol.">
        <title>Streptomyces hoynatensis sp. nov., isolated from deep marine sediment.</title>
        <authorList>
            <person name="Veyisoglu A."/>
            <person name="Sahin N."/>
        </authorList>
    </citation>
    <scope>NUCLEOTIDE SEQUENCE [LARGE SCALE GENOMIC DNA]</scope>
    <source>
        <strain evidence="2 3">KCTC 29097</strain>
    </source>
</reference>
<evidence type="ECO:0000313" key="2">
    <source>
        <dbReference type="EMBL" id="RKN45552.1"/>
    </source>
</evidence>
<dbReference type="EMBL" id="RBAL01000002">
    <property type="protein sequence ID" value="RKN45552.1"/>
    <property type="molecule type" value="Genomic_DNA"/>
</dbReference>
<keyword evidence="3" id="KW-1185">Reference proteome</keyword>
<name>A0A3A9ZAR8_9ACTN</name>
<dbReference type="RefSeq" id="WP_120675370.1">
    <property type="nucleotide sequence ID" value="NZ_RBAL01000002.1"/>
</dbReference>
<proteinExistence type="predicted"/>
<gene>
    <name evidence="2" type="ORF">D7294_03460</name>
</gene>
<protein>
    <recommendedName>
        <fullName evidence="4">WXG100 family type VII secretion target</fullName>
    </recommendedName>
</protein>
<dbReference type="OrthoDB" id="4336761at2"/>
<sequence>MSARPGDWHPLTEDGDDPFDGDWELVKEAAARYRRTADFIQRAQVLLREVTDSREGWRSEAGEAFRETAADLSGNVFKAYGRYDATADALAGYWPVLQDVQEESLDLLRQARQVQDEIDSVGPRAEAAEDEESDTHDQHAALQGQLESARGELERLRARLAELIEEKDVAAQRAADAIGDFIGHDGLKDSWWDRHGHLLSLSHWLDAVGEVAGQIAMLAGLASLALCWVPVLGQALGAIATIATALSLMVNLLRGDWRGVLLDSVGLLTFGLGRAAGAAARTARGRGAFSVFQNARRSLPPGLSPAQKVAELRRLGLTPSAALGARNAAQEAAGLAGQSVSIFGRSVTPGALGWTRYAFRNVGPDLASSLRAPFGAGNWSLATTPRQMAGLTDMGSAASAAAGAAGQAAQRAAMAELGGVLAGTASTLATLDDNWMPDFNVPDSIPFSELPGLSLNMESPWPAEAAEVGAFSYQESEAAAR</sequence>
<organism evidence="2 3">
    <name type="scientific">Streptomyces hoynatensis</name>
    <dbReference type="NCBI Taxonomy" id="1141874"/>
    <lineage>
        <taxon>Bacteria</taxon>
        <taxon>Bacillati</taxon>
        <taxon>Actinomycetota</taxon>
        <taxon>Actinomycetes</taxon>
        <taxon>Kitasatosporales</taxon>
        <taxon>Streptomycetaceae</taxon>
        <taxon>Streptomyces</taxon>
    </lineage>
</organism>
<evidence type="ECO:0008006" key="4">
    <source>
        <dbReference type="Google" id="ProtNLM"/>
    </source>
</evidence>
<evidence type="ECO:0000313" key="3">
    <source>
        <dbReference type="Proteomes" id="UP000272474"/>
    </source>
</evidence>
<dbReference type="Proteomes" id="UP000272474">
    <property type="component" value="Unassembled WGS sequence"/>
</dbReference>
<evidence type="ECO:0000256" key="1">
    <source>
        <dbReference type="SAM" id="MobiDB-lite"/>
    </source>
</evidence>
<feature type="region of interest" description="Disordered" evidence="1">
    <location>
        <begin position="118"/>
        <end position="141"/>
    </location>
</feature>
<comment type="caution">
    <text evidence="2">The sequence shown here is derived from an EMBL/GenBank/DDBJ whole genome shotgun (WGS) entry which is preliminary data.</text>
</comment>
<dbReference type="AlphaFoldDB" id="A0A3A9ZAR8"/>
<accession>A0A3A9ZAR8</accession>